<organism evidence="7 8">
    <name type="scientific">Vitrella brassicaformis (strain CCMP3155)</name>
    <dbReference type="NCBI Taxonomy" id="1169540"/>
    <lineage>
        <taxon>Eukaryota</taxon>
        <taxon>Sar</taxon>
        <taxon>Alveolata</taxon>
        <taxon>Colpodellida</taxon>
        <taxon>Vitrellaceae</taxon>
        <taxon>Vitrella</taxon>
    </lineage>
</organism>
<proteinExistence type="predicted"/>
<evidence type="ECO:0000256" key="4">
    <source>
        <dbReference type="PROSITE-ProRule" id="PRU00175"/>
    </source>
</evidence>
<feature type="region of interest" description="Disordered" evidence="5">
    <location>
        <begin position="967"/>
        <end position="1008"/>
    </location>
</feature>
<feature type="region of interest" description="Disordered" evidence="5">
    <location>
        <begin position="468"/>
        <end position="544"/>
    </location>
</feature>
<dbReference type="STRING" id="1169540.A0A0G4GBI5"/>
<dbReference type="SMART" id="SM00184">
    <property type="entry name" value="RING"/>
    <property type="match status" value="1"/>
</dbReference>
<evidence type="ECO:0000256" key="2">
    <source>
        <dbReference type="ARBA" id="ARBA00022771"/>
    </source>
</evidence>
<protein>
    <recommendedName>
        <fullName evidence="6">RING-type domain-containing protein</fullName>
    </recommendedName>
</protein>
<evidence type="ECO:0000256" key="5">
    <source>
        <dbReference type="SAM" id="MobiDB-lite"/>
    </source>
</evidence>
<sequence>MSSSAPEGEGPNEDTSSPVVIALRPASPPAQLPDSFSPWPAVPPFPEPASPSDNRAVRVPVLRQPDMRVATGTVPPPAEAGPSGHHVGGEAPARERRRIQNVPLRESPRPSARLDRPPTPRPRPTPPPARRTDLNNGGEVRLRISESAAPPPSSSHHAESPLSAHVSLMVEADPPAASTSANGAAAAASAATEGHHQPEGAPSTANQPATGGRNWGAERIFSEMMNFFQRPDHQQHGPRWGETAAHQMMDQAAADAGRITSEDLPRPSPSPVPPSPPESIGSEAGDSAPPQVDIDTLPLADRALAEMREPQFQYRPSDFLMDAPPSPPPERRGRGAHFMDVLRRRPPPDDRDDDSMDDVPRFGGRPRAWEGRERDRGASIWEQGRLEARQRWRARNMATGAGARVVAAEEPTSLRHRPDIDMRPRLFMRPDMPLTFAEIRKATSVVVNGATLAEDAVHDFWTKHPDRFADFPAPAKPSSQSSAGGGGDKDKDKGGGESSETAPAAASASGAGGGASGGGGGAAAAAVSEGAGGEDKKGTGQEDGNDKQVCAICHEEMHVLAQLRRVDECGHKYHMWCLDEWLEKHASCPLCRLNLHQAAARHPSAAASRGGGDVMGGPGEYRPFFLPSRRRRRDFDDWPTPLDYPPPMTRAPPPPPSGPSSRHDDVPSELLGPLAQLANVTDDPDPDNDPDDPSASPEERAERARRQRMAERRAYAQRHMEELQAIAEYGRERIRIASAAFDRERDRIREERQARREDAFLDSLRQEEAAGRRQDREAARERRRVHNQPVAPSGEQRGGGGSGNQVANSPPDREPRRAPTPTPTPNPEMGDEWGSPAPSRYRDRAEARARRQRLFETYEMYRRMHPDGTSRRQQDGPSGGGGGGQPGSRAIAIADPASHVPEPPTTRAPDDNFVDIDSPRPPLPDPSIQPSNTSSNSSSALSGPSAAARARAAGRGILVALGRGAHMNKPAWSAEQERRNGGGSGGGGGRGSGNPDDSAGPPSAGPST</sequence>
<dbReference type="Pfam" id="PF13639">
    <property type="entry name" value="zf-RING_2"/>
    <property type="match status" value="1"/>
</dbReference>
<feature type="compositionally biased region" description="Gly residues" evidence="5">
    <location>
        <begin position="609"/>
        <end position="619"/>
    </location>
</feature>
<dbReference type="PANTHER" id="PTHR14155:SF627">
    <property type="entry name" value="OS06G0192800 PROTEIN"/>
    <property type="match status" value="1"/>
</dbReference>
<dbReference type="InterPro" id="IPR001841">
    <property type="entry name" value="Znf_RING"/>
</dbReference>
<feature type="compositionally biased region" description="Pro residues" evidence="5">
    <location>
        <begin position="40"/>
        <end position="49"/>
    </location>
</feature>
<keyword evidence="8" id="KW-1185">Reference proteome</keyword>
<dbReference type="InterPro" id="IPR053238">
    <property type="entry name" value="RING-H2_zinc_finger"/>
</dbReference>
<feature type="compositionally biased region" description="Gly residues" evidence="5">
    <location>
        <begin position="981"/>
        <end position="992"/>
    </location>
</feature>
<dbReference type="GO" id="GO:0008270">
    <property type="term" value="F:zinc ion binding"/>
    <property type="evidence" value="ECO:0007669"/>
    <property type="project" value="UniProtKB-KW"/>
</dbReference>
<dbReference type="InParanoid" id="A0A0G4GBI5"/>
<name>A0A0G4GBI5_VITBC</name>
<feature type="compositionally biased region" description="Acidic residues" evidence="5">
    <location>
        <begin position="682"/>
        <end position="692"/>
    </location>
</feature>
<dbReference type="OMA" id="CHEEMHV"/>
<keyword evidence="2 4" id="KW-0863">Zinc-finger</keyword>
<accession>A0A0G4GBI5</accession>
<dbReference type="PROSITE" id="PS50089">
    <property type="entry name" value="ZF_RING_2"/>
    <property type="match status" value="1"/>
</dbReference>
<feature type="compositionally biased region" description="Basic and acidic residues" evidence="5">
    <location>
        <begin position="106"/>
        <end position="118"/>
    </location>
</feature>
<dbReference type="OrthoDB" id="421575at2759"/>
<evidence type="ECO:0000256" key="1">
    <source>
        <dbReference type="ARBA" id="ARBA00022723"/>
    </source>
</evidence>
<feature type="compositionally biased region" description="Low complexity" evidence="5">
    <location>
        <begin position="244"/>
        <end position="256"/>
    </location>
</feature>
<feature type="region of interest" description="Disordered" evidence="5">
    <location>
        <begin position="1"/>
        <end position="370"/>
    </location>
</feature>
<feature type="compositionally biased region" description="Pro residues" evidence="5">
    <location>
        <begin position="119"/>
        <end position="129"/>
    </location>
</feature>
<feature type="region of interest" description="Disordered" evidence="5">
    <location>
        <begin position="752"/>
        <end position="951"/>
    </location>
</feature>
<feature type="compositionally biased region" description="Pro residues" evidence="5">
    <location>
        <begin position="266"/>
        <end position="277"/>
    </location>
</feature>
<keyword evidence="3" id="KW-0862">Zinc</keyword>
<feature type="compositionally biased region" description="Gly residues" evidence="5">
    <location>
        <begin position="877"/>
        <end position="886"/>
    </location>
</feature>
<keyword evidence="1" id="KW-0479">Metal-binding</keyword>
<feature type="compositionally biased region" description="Low complexity" evidence="5">
    <location>
        <begin position="498"/>
        <end position="509"/>
    </location>
</feature>
<dbReference type="AlphaFoldDB" id="A0A0G4GBI5"/>
<evidence type="ECO:0000313" key="8">
    <source>
        <dbReference type="Proteomes" id="UP000041254"/>
    </source>
</evidence>
<dbReference type="InterPro" id="IPR013083">
    <property type="entry name" value="Znf_RING/FYVE/PHD"/>
</dbReference>
<evidence type="ECO:0000256" key="3">
    <source>
        <dbReference type="ARBA" id="ARBA00022833"/>
    </source>
</evidence>
<dbReference type="Proteomes" id="UP000041254">
    <property type="component" value="Unassembled WGS sequence"/>
</dbReference>
<dbReference type="VEuPathDB" id="CryptoDB:Vbra_17359"/>
<dbReference type="Gene3D" id="3.30.40.10">
    <property type="entry name" value="Zinc/RING finger domain, C3HC4 (zinc finger)"/>
    <property type="match status" value="1"/>
</dbReference>
<feature type="compositionally biased region" description="Low complexity" evidence="5">
    <location>
        <begin position="934"/>
        <end position="951"/>
    </location>
</feature>
<dbReference type="SUPFAM" id="SSF57850">
    <property type="entry name" value="RING/U-box"/>
    <property type="match status" value="1"/>
</dbReference>
<dbReference type="PANTHER" id="PTHR14155">
    <property type="entry name" value="RING FINGER DOMAIN-CONTAINING"/>
    <property type="match status" value="1"/>
</dbReference>
<feature type="compositionally biased region" description="Basic and acidic residues" evidence="5">
    <location>
        <begin position="752"/>
        <end position="780"/>
    </location>
</feature>
<feature type="region of interest" description="Disordered" evidence="5">
    <location>
        <begin position="604"/>
        <end position="716"/>
    </location>
</feature>
<feature type="compositionally biased region" description="Basic and acidic residues" evidence="5">
    <location>
        <begin position="840"/>
        <end position="874"/>
    </location>
</feature>
<feature type="compositionally biased region" description="Basic and acidic residues" evidence="5">
    <location>
        <begin position="697"/>
        <end position="716"/>
    </location>
</feature>
<feature type="domain" description="RING-type" evidence="6">
    <location>
        <begin position="550"/>
        <end position="592"/>
    </location>
</feature>
<feature type="compositionally biased region" description="Basic and acidic residues" evidence="5">
    <location>
        <begin position="533"/>
        <end position="544"/>
    </location>
</feature>
<feature type="compositionally biased region" description="Gly residues" evidence="5">
    <location>
        <begin position="510"/>
        <end position="522"/>
    </location>
</feature>
<feature type="compositionally biased region" description="Basic and acidic residues" evidence="5">
    <location>
        <begin position="340"/>
        <end position="349"/>
    </location>
</feature>
<reference evidence="7 8" key="1">
    <citation type="submission" date="2014-11" db="EMBL/GenBank/DDBJ databases">
        <authorList>
            <person name="Zhu J."/>
            <person name="Qi W."/>
            <person name="Song R."/>
        </authorList>
    </citation>
    <scope>NUCLEOTIDE SEQUENCE [LARGE SCALE GENOMIC DNA]</scope>
</reference>
<dbReference type="EMBL" id="CDMY01000613">
    <property type="protein sequence ID" value="CEM26346.1"/>
    <property type="molecule type" value="Genomic_DNA"/>
</dbReference>
<evidence type="ECO:0000313" key="7">
    <source>
        <dbReference type="EMBL" id="CEM26346.1"/>
    </source>
</evidence>
<feature type="compositionally biased region" description="Low complexity" evidence="5">
    <location>
        <begin position="472"/>
        <end position="482"/>
    </location>
</feature>
<feature type="compositionally biased region" description="Low complexity" evidence="5">
    <location>
        <begin position="176"/>
        <end position="191"/>
    </location>
</feature>
<gene>
    <name evidence="7" type="ORF">Vbra_17359</name>
</gene>
<evidence type="ECO:0000259" key="6">
    <source>
        <dbReference type="PROSITE" id="PS50089"/>
    </source>
</evidence>
<feature type="compositionally biased region" description="Pro residues" evidence="5">
    <location>
        <begin position="642"/>
        <end position="658"/>
    </location>
</feature>